<feature type="transmembrane region" description="Helical" evidence="2">
    <location>
        <begin position="103"/>
        <end position="120"/>
    </location>
</feature>
<protein>
    <submittedName>
        <fullName evidence="3">Uncharacterized protein</fullName>
    </submittedName>
</protein>
<accession>A0A150GRC4</accession>
<feature type="transmembrane region" description="Helical" evidence="2">
    <location>
        <begin position="132"/>
        <end position="150"/>
    </location>
</feature>
<keyword evidence="2" id="KW-0472">Membrane</keyword>
<keyword evidence="4" id="KW-1185">Reference proteome</keyword>
<evidence type="ECO:0000256" key="2">
    <source>
        <dbReference type="SAM" id="Phobius"/>
    </source>
</evidence>
<feature type="region of interest" description="Disordered" evidence="1">
    <location>
        <begin position="160"/>
        <end position="187"/>
    </location>
</feature>
<keyword evidence="2" id="KW-0812">Transmembrane</keyword>
<dbReference type="Proteomes" id="UP000075714">
    <property type="component" value="Unassembled WGS sequence"/>
</dbReference>
<keyword evidence="2" id="KW-1133">Transmembrane helix</keyword>
<dbReference type="EMBL" id="LSYV01000011">
    <property type="protein sequence ID" value="KXZ52302.1"/>
    <property type="molecule type" value="Genomic_DNA"/>
</dbReference>
<proteinExistence type="predicted"/>
<reference evidence="4" key="1">
    <citation type="journal article" date="2016" name="Nat. Commun.">
        <title>The Gonium pectorale genome demonstrates co-option of cell cycle regulation during the evolution of multicellularity.</title>
        <authorList>
            <person name="Hanschen E.R."/>
            <person name="Marriage T.N."/>
            <person name="Ferris P.J."/>
            <person name="Hamaji T."/>
            <person name="Toyoda A."/>
            <person name="Fujiyama A."/>
            <person name="Neme R."/>
            <person name="Noguchi H."/>
            <person name="Minakuchi Y."/>
            <person name="Suzuki M."/>
            <person name="Kawai-Toyooka H."/>
            <person name="Smith D.R."/>
            <person name="Sparks H."/>
            <person name="Anderson J."/>
            <person name="Bakaric R."/>
            <person name="Luria V."/>
            <person name="Karger A."/>
            <person name="Kirschner M.W."/>
            <person name="Durand P.M."/>
            <person name="Michod R.E."/>
            <person name="Nozaki H."/>
            <person name="Olson B.J."/>
        </authorList>
    </citation>
    <scope>NUCLEOTIDE SEQUENCE [LARGE SCALE GENOMIC DNA]</scope>
    <source>
        <strain evidence="4">NIES-2863</strain>
    </source>
</reference>
<name>A0A150GRC4_GONPE</name>
<sequence length="187" mass="19411">MCGDHQTEKIRGGSVTAYQAVVPYAYMGFKYGALFGIATACVTKTRVDCIYSTLGRAASASGLAGAVMGGAYGTSLRAIEADVEKDMDEAAKRHTRHVFTVRQSLYAMLSGTLGAMWWLVDRLPKAPTSGPTLFQSIAATAAVGAVVTFLESQRQKQMVIKGEGAGGGDSGSSVAANGEAAGDKSDE</sequence>
<dbReference type="AlphaFoldDB" id="A0A150GRC4"/>
<gene>
    <name evidence="3" type="ORF">GPECTOR_10g934</name>
</gene>
<organism evidence="3 4">
    <name type="scientific">Gonium pectorale</name>
    <name type="common">Green alga</name>
    <dbReference type="NCBI Taxonomy" id="33097"/>
    <lineage>
        <taxon>Eukaryota</taxon>
        <taxon>Viridiplantae</taxon>
        <taxon>Chlorophyta</taxon>
        <taxon>core chlorophytes</taxon>
        <taxon>Chlorophyceae</taxon>
        <taxon>CS clade</taxon>
        <taxon>Chlamydomonadales</taxon>
        <taxon>Volvocaceae</taxon>
        <taxon>Gonium</taxon>
    </lineage>
</organism>
<comment type="caution">
    <text evidence="3">The sequence shown here is derived from an EMBL/GenBank/DDBJ whole genome shotgun (WGS) entry which is preliminary data.</text>
</comment>
<evidence type="ECO:0000313" key="4">
    <source>
        <dbReference type="Proteomes" id="UP000075714"/>
    </source>
</evidence>
<evidence type="ECO:0000256" key="1">
    <source>
        <dbReference type="SAM" id="MobiDB-lite"/>
    </source>
</evidence>
<evidence type="ECO:0000313" key="3">
    <source>
        <dbReference type="EMBL" id="KXZ52302.1"/>
    </source>
</evidence>